<evidence type="ECO:0000313" key="2">
    <source>
        <dbReference type="EMBL" id="OQP59237.1"/>
    </source>
</evidence>
<protein>
    <recommendedName>
        <fullName evidence="4">Outer membrane protein beta-barrel domain-containing protein</fullName>
    </recommendedName>
</protein>
<feature type="signal peptide" evidence="1">
    <location>
        <begin position="1"/>
        <end position="21"/>
    </location>
</feature>
<dbReference type="STRING" id="1703345.A3860_38310"/>
<sequence>MEMKRTILFAAILISTVVAKAQMPLTFGSMNQPAFQHFRQVGDSNTGQKKWFVSKYAGISTGFMAFKGGSGSFLSAPVGIQLYRRLNDNVYAFAGVSVAPSIFNFNGAFYQPGVNKNNNFMNSNNFGAYSSAHMGLMYINSDRTFSISGSIGVSSYYGHSPFYAPGNSPMVRNNKLNY</sequence>
<organism evidence="2 3">
    <name type="scientific">Niastella vici</name>
    <dbReference type="NCBI Taxonomy" id="1703345"/>
    <lineage>
        <taxon>Bacteria</taxon>
        <taxon>Pseudomonadati</taxon>
        <taxon>Bacteroidota</taxon>
        <taxon>Chitinophagia</taxon>
        <taxon>Chitinophagales</taxon>
        <taxon>Chitinophagaceae</taxon>
        <taxon>Niastella</taxon>
    </lineage>
</organism>
<keyword evidence="1" id="KW-0732">Signal</keyword>
<proteinExistence type="predicted"/>
<reference evidence="2 3" key="1">
    <citation type="submission" date="2016-03" db="EMBL/GenBank/DDBJ databases">
        <title>Niastella vici sp. nov., isolated from farmland soil.</title>
        <authorList>
            <person name="Chen L."/>
            <person name="Wang D."/>
            <person name="Yang S."/>
            <person name="Wang G."/>
        </authorList>
    </citation>
    <scope>NUCLEOTIDE SEQUENCE [LARGE SCALE GENOMIC DNA]</scope>
    <source>
        <strain evidence="2 3">DJ57</strain>
    </source>
</reference>
<gene>
    <name evidence="2" type="ORF">A3860_38310</name>
</gene>
<evidence type="ECO:0000313" key="3">
    <source>
        <dbReference type="Proteomes" id="UP000192796"/>
    </source>
</evidence>
<evidence type="ECO:0000256" key="1">
    <source>
        <dbReference type="SAM" id="SignalP"/>
    </source>
</evidence>
<evidence type="ECO:0008006" key="4">
    <source>
        <dbReference type="Google" id="ProtNLM"/>
    </source>
</evidence>
<dbReference type="Proteomes" id="UP000192796">
    <property type="component" value="Unassembled WGS sequence"/>
</dbReference>
<accession>A0A1V9FLQ0</accession>
<dbReference type="AlphaFoldDB" id="A0A1V9FLQ0"/>
<keyword evidence="3" id="KW-1185">Reference proteome</keyword>
<feature type="chain" id="PRO_5010690502" description="Outer membrane protein beta-barrel domain-containing protein" evidence="1">
    <location>
        <begin position="22"/>
        <end position="178"/>
    </location>
</feature>
<name>A0A1V9FLQ0_9BACT</name>
<dbReference type="EMBL" id="LVYD01000084">
    <property type="protein sequence ID" value="OQP59237.1"/>
    <property type="molecule type" value="Genomic_DNA"/>
</dbReference>
<comment type="caution">
    <text evidence="2">The sequence shown here is derived from an EMBL/GenBank/DDBJ whole genome shotgun (WGS) entry which is preliminary data.</text>
</comment>